<protein>
    <recommendedName>
        <fullName evidence="3">Arylsulfatase</fullName>
    </recommendedName>
</protein>
<dbReference type="EMBL" id="WESC01000014">
    <property type="protein sequence ID" value="KAB7738964.1"/>
    <property type="molecule type" value="Genomic_DNA"/>
</dbReference>
<dbReference type="Proteomes" id="UP000468901">
    <property type="component" value="Unassembled WGS sequence"/>
</dbReference>
<evidence type="ECO:0000313" key="1">
    <source>
        <dbReference type="EMBL" id="KAB7738964.1"/>
    </source>
</evidence>
<keyword evidence="2" id="KW-1185">Reference proteome</keyword>
<gene>
    <name evidence="1" type="ORF">F2P47_14270</name>
</gene>
<evidence type="ECO:0000313" key="2">
    <source>
        <dbReference type="Proteomes" id="UP000468901"/>
    </source>
</evidence>
<accession>A0A6N6VE55</accession>
<dbReference type="Pfam" id="PF01177">
    <property type="entry name" value="Asp_Glu_race"/>
    <property type="match status" value="1"/>
</dbReference>
<comment type="caution">
    <text evidence="1">The sequence shown here is derived from an EMBL/GenBank/DDBJ whole genome shotgun (WGS) entry which is preliminary data.</text>
</comment>
<evidence type="ECO:0008006" key="3">
    <source>
        <dbReference type="Google" id="ProtNLM"/>
    </source>
</evidence>
<name>A0A6N6VE55_9HYPH</name>
<dbReference type="InterPro" id="IPR015942">
    <property type="entry name" value="Asp/Glu/hydantoin_racemase"/>
</dbReference>
<proteinExistence type="predicted"/>
<sequence>MPPSSQRHGADIAFLHTAAIHIDTFDALGAEIAPELKLTHVVREDLLAAAEKAGHATPGLVLKTREALLALADGGASTVVCTCSTLGAVAEAANAEAAVPILRIDRPMADLAVLLGHRIGIAACVPATVPNTEALIAESARAVARDFELETFLFDDIWTAFREGRLDDYYQGIAARIADIARRVDVLVLAQASMAPAAALCHNLPIPVLSSPRIGFEAAARLANQVKTMRRNAR</sequence>
<dbReference type="GO" id="GO:0047661">
    <property type="term" value="F:amino-acid racemase activity"/>
    <property type="evidence" value="ECO:0007669"/>
    <property type="project" value="InterPro"/>
</dbReference>
<reference evidence="1 2" key="1">
    <citation type="submission" date="2019-09" db="EMBL/GenBank/DDBJ databases">
        <title>Parvibaculum sedimenti sp. nov., isolated from sediment.</title>
        <authorList>
            <person name="Wang Y."/>
        </authorList>
    </citation>
    <scope>NUCLEOTIDE SEQUENCE [LARGE SCALE GENOMIC DNA]</scope>
    <source>
        <strain evidence="1 2">HXT-9</strain>
    </source>
</reference>
<dbReference type="AlphaFoldDB" id="A0A6N6VE55"/>
<organism evidence="1 2">
    <name type="scientific">Parvibaculum sedimenti</name>
    <dbReference type="NCBI Taxonomy" id="2608632"/>
    <lineage>
        <taxon>Bacteria</taxon>
        <taxon>Pseudomonadati</taxon>
        <taxon>Pseudomonadota</taxon>
        <taxon>Alphaproteobacteria</taxon>
        <taxon>Hyphomicrobiales</taxon>
        <taxon>Parvibaculaceae</taxon>
        <taxon>Parvibaculum</taxon>
    </lineage>
</organism>
<dbReference type="RefSeq" id="WP_152217055.1">
    <property type="nucleotide sequence ID" value="NZ_WESC01000014.1"/>
</dbReference>